<dbReference type="SFLD" id="SFLDS00005">
    <property type="entry name" value="Isoprenoid_Synthase_Type_I"/>
    <property type="match status" value="1"/>
</dbReference>
<dbReference type="EC" id="2.5.1.29" evidence="7"/>
<dbReference type="Pfam" id="PF00348">
    <property type="entry name" value="polyprenyl_synt"/>
    <property type="match status" value="1"/>
</dbReference>
<comment type="caution">
    <text evidence="7">The sequence shown here is derived from an EMBL/GenBank/DDBJ whole genome shotgun (WGS) entry which is preliminary data.</text>
</comment>
<name>A0ABS4N7Z5_9ACTN</name>
<sequence length="412" mass="43734">MGEVAQNWPNKDTSGVLAADSPVTNLKAPTAKTRLWSVEGDGETPLPDDTSWGASQAIPALADLRACIDAVLTEFLREKAAAAEREHLPASFVQAVAGFLAAGGKRLRPLLCVTGWHAAVGERTPPAAVIRVAAALEMFHAFALIHDDVMDQSSIRRGEPTVHRALAGQRIASGDSPESAEWFGVGAAVLVGDLALTWSDELIHTAGLTPDELTGLLPLLDVMRSEIMYGQYLDLAATGSPTDDVERALTIARYKTSKYSIERPLHIGAVLAGADDDLLDALTAYALPLGEAFQLRDDLLGAFGDPAETGKPRMDDLRDGKHTALVALALRTASADSADLLRDLLGRADLTDAQAERVRAVLIESGARTGIEDMIAQHRDSVEKLLSNPGSIHPGALPVLRCLAESATQRSV</sequence>
<proteinExistence type="inferred from homology"/>
<accession>A0ABS4N7Z5</accession>
<dbReference type="Proteomes" id="UP000756710">
    <property type="component" value="Unassembled WGS sequence"/>
</dbReference>
<dbReference type="RefSeq" id="WP_078957174.1">
    <property type="nucleotide sequence ID" value="NZ_BAABDR010000023.1"/>
</dbReference>
<dbReference type="PROSITE" id="PS00723">
    <property type="entry name" value="POLYPRENYL_SYNTHASE_1"/>
    <property type="match status" value="1"/>
</dbReference>
<dbReference type="PANTHER" id="PTHR12001">
    <property type="entry name" value="GERANYLGERANYL PYROPHOSPHATE SYNTHASE"/>
    <property type="match status" value="1"/>
</dbReference>
<dbReference type="InterPro" id="IPR033749">
    <property type="entry name" value="Polyprenyl_synt_CS"/>
</dbReference>
<keyword evidence="8" id="KW-1185">Reference proteome</keyword>
<reference evidence="7 8" key="1">
    <citation type="submission" date="2021-03" db="EMBL/GenBank/DDBJ databases">
        <title>Genomic Encyclopedia of Type Strains, Phase IV (KMG-IV): sequencing the most valuable type-strain genomes for metagenomic binning, comparative biology and taxonomic classification.</title>
        <authorList>
            <person name="Goeker M."/>
        </authorList>
    </citation>
    <scope>NUCLEOTIDE SEQUENCE [LARGE SCALE GENOMIC DNA]</scope>
    <source>
        <strain evidence="7 8">DSM 41954</strain>
    </source>
</reference>
<evidence type="ECO:0000313" key="7">
    <source>
        <dbReference type="EMBL" id="MBP2067504.1"/>
    </source>
</evidence>
<evidence type="ECO:0000256" key="1">
    <source>
        <dbReference type="ARBA" id="ARBA00001946"/>
    </source>
</evidence>
<dbReference type="SFLD" id="SFLDG01017">
    <property type="entry name" value="Polyprenyl_Transferase_Like"/>
    <property type="match status" value="1"/>
</dbReference>
<dbReference type="InterPro" id="IPR000092">
    <property type="entry name" value="Polyprenyl_synt"/>
</dbReference>
<comment type="similarity">
    <text evidence="2 6">Belongs to the FPP/GGPP synthase family.</text>
</comment>
<comment type="cofactor">
    <cofactor evidence="1">
        <name>Mg(2+)</name>
        <dbReference type="ChEBI" id="CHEBI:18420"/>
    </cofactor>
</comment>
<evidence type="ECO:0000256" key="5">
    <source>
        <dbReference type="ARBA" id="ARBA00022842"/>
    </source>
</evidence>
<evidence type="ECO:0000313" key="8">
    <source>
        <dbReference type="Proteomes" id="UP000756710"/>
    </source>
</evidence>
<dbReference type="PROSITE" id="PS00444">
    <property type="entry name" value="POLYPRENYL_SYNTHASE_2"/>
    <property type="match status" value="1"/>
</dbReference>
<dbReference type="Gene3D" id="1.10.600.10">
    <property type="entry name" value="Farnesyl Diphosphate Synthase"/>
    <property type="match status" value="1"/>
</dbReference>
<evidence type="ECO:0000256" key="4">
    <source>
        <dbReference type="ARBA" id="ARBA00022723"/>
    </source>
</evidence>
<dbReference type="GO" id="GO:0004337">
    <property type="term" value="F:(2E,6E)-farnesyl diphosphate synthase activity"/>
    <property type="evidence" value="ECO:0007669"/>
    <property type="project" value="UniProtKB-EC"/>
</dbReference>
<dbReference type="SUPFAM" id="SSF48576">
    <property type="entry name" value="Terpenoid synthases"/>
    <property type="match status" value="1"/>
</dbReference>
<evidence type="ECO:0000256" key="6">
    <source>
        <dbReference type="RuleBase" id="RU004466"/>
    </source>
</evidence>
<organism evidence="7 8">
    <name type="scientific">Streptomyces iranensis</name>
    <dbReference type="NCBI Taxonomy" id="576784"/>
    <lineage>
        <taxon>Bacteria</taxon>
        <taxon>Bacillati</taxon>
        <taxon>Actinomycetota</taxon>
        <taxon>Actinomycetes</taxon>
        <taxon>Kitasatosporales</taxon>
        <taxon>Streptomycetaceae</taxon>
        <taxon>Streptomyces</taxon>
        <taxon>Streptomyces violaceusniger group</taxon>
    </lineage>
</organism>
<protein>
    <submittedName>
        <fullName evidence="7">Geranylgeranyl diphosphate synthase type I</fullName>
        <ecNumber evidence="7">2.5.1.1</ecNumber>
        <ecNumber evidence="7">2.5.1.10</ecNumber>
        <ecNumber evidence="7">2.5.1.29</ecNumber>
    </submittedName>
</protein>
<keyword evidence="5" id="KW-0460">Magnesium</keyword>
<gene>
    <name evidence="7" type="ORF">J2Z30_008570</name>
</gene>
<evidence type="ECO:0000256" key="3">
    <source>
        <dbReference type="ARBA" id="ARBA00022679"/>
    </source>
</evidence>
<dbReference type="CDD" id="cd00685">
    <property type="entry name" value="Trans_IPPS_HT"/>
    <property type="match status" value="1"/>
</dbReference>
<evidence type="ECO:0000256" key="2">
    <source>
        <dbReference type="ARBA" id="ARBA00006706"/>
    </source>
</evidence>
<dbReference type="EC" id="2.5.1.1" evidence="7"/>
<dbReference type="GO" id="GO:0004161">
    <property type="term" value="F:dimethylallyltranstransferase activity"/>
    <property type="evidence" value="ECO:0007669"/>
    <property type="project" value="UniProtKB-EC"/>
</dbReference>
<dbReference type="GO" id="GO:0004311">
    <property type="term" value="F:geranylgeranyl diphosphate synthase activity"/>
    <property type="evidence" value="ECO:0007669"/>
    <property type="project" value="UniProtKB-EC"/>
</dbReference>
<dbReference type="PANTHER" id="PTHR12001:SF85">
    <property type="entry name" value="SHORT CHAIN ISOPRENYL DIPHOSPHATE SYNTHASE"/>
    <property type="match status" value="1"/>
</dbReference>
<dbReference type="InterPro" id="IPR008949">
    <property type="entry name" value="Isoprenoid_synthase_dom_sf"/>
</dbReference>
<dbReference type="EC" id="2.5.1.10" evidence="7"/>
<keyword evidence="3 6" id="KW-0808">Transferase</keyword>
<dbReference type="EMBL" id="JAGGLR010000031">
    <property type="protein sequence ID" value="MBP2067504.1"/>
    <property type="molecule type" value="Genomic_DNA"/>
</dbReference>
<keyword evidence="4" id="KW-0479">Metal-binding</keyword>